<dbReference type="AlphaFoldDB" id="A0A7G9FVU5"/>
<dbReference type="InterPro" id="IPR035681">
    <property type="entry name" value="ComA-like_MBL"/>
</dbReference>
<dbReference type="Pfam" id="PF00753">
    <property type="entry name" value="Lactamase_B"/>
    <property type="match status" value="1"/>
</dbReference>
<dbReference type="PANTHER" id="PTHR30619:SF1">
    <property type="entry name" value="RECOMBINATION PROTEIN 2"/>
    <property type="match status" value="1"/>
</dbReference>
<evidence type="ECO:0000313" key="3">
    <source>
        <dbReference type="Proteomes" id="UP000515981"/>
    </source>
</evidence>
<protein>
    <submittedName>
        <fullName evidence="2">Leucine-rich repeat protein</fullName>
    </submittedName>
</protein>
<name>A0A7G9FVU5_9FIRM</name>
<dbReference type="InterPro" id="IPR052159">
    <property type="entry name" value="Competence_DNA_uptake"/>
</dbReference>
<gene>
    <name evidence="2" type="ORF">H9Q77_00330</name>
</gene>
<dbReference type="EMBL" id="CP060633">
    <property type="protein sequence ID" value="QNM02677.1"/>
    <property type="molecule type" value="Genomic_DNA"/>
</dbReference>
<dbReference type="Gene3D" id="3.80.10.10">
    <property type="entry name" value="Ribonuclease Inhibitor"/>
    <property type="match status" value="1"/>
</dbReference>
<dbReference type="InterPro" id="IPR032675">
    <property type="entry name" value="LRR_dom_sf"/>
</dbReference>
<dbReference type="SUPFAM" id="SSF52058">
    <property type="entry name" value="L domain-like"/>
    <property type="match status" value="1"/>
</dbReference>
<evidence type="ECO:0000259" key="1">
    <source>
        <dbReference type="Pfam" id="PF00753"/>
    </source>
</evidence>
<dbReference type="PANTHER" id="PTHR30619">
    <property type="entry name" value="DNA INTERNALIZATION/COMPETENCE PROTEIN COMEC/REC2"/>
    <property type="match status" value="1"/>
</dbReference>
<feature type="domain" description="Metallo-beta-lactamase" evidence="1">
    <location>
        <begin position="230"/>
        <end position="289"/>
    </location>
</feature>
<dbReference type="RefSeq" id="WP_118545957.1">
    <property type="nucleotide sequence ID" value="NZ_CP060633.1"/>
</dbReference>
<dbReference type="KEGG" id="ssun:H9Q77_00330"/>
<dbReference type="InterPro" id="IPR026906">
    <property type="entry name" value="LRR_5"/>
</dbReference>
<organism evidence="2 3">
    <name type="scientific">Simiaoa sunii</name>
    <dbReference type="NCBI Taxonomy" id="2763672"/>
    <lineage>
        <taxon>Bacteria</taxon>
        <taxon>Bacillati</taxon>
        <taxon>Bacillota</taxon>
        <taxon>Clostridia</taxon>
        <taxon>Lachnospirales</taxon>
        <taxon>Lachnospiraceae</taxon>
        <taxon>Simiaoa</taxon>
    </lineage>
</organism>
<dbReference type="Proteomes" id="UP000515981">
    <property type="component" value="Chromosome"/>
</dbReference>
<dbReference type="Gene3D" id="3.60.15.10">
    <property type="entry name" value="Ribonuclease Z/Hydroxyacylglutathione hydrolase-like"/>
    <property type="match status" value="1"/>
</dbReference>
<dbReference type="InterPro" id="IPR036866">
    <property type="entry name" value="RibonucZ/Hydroxyglut_hydro"/>
</dbReference>
<sequence length="478" mass="53350">MKGKIINMEWDFRANTGNLTLRGSGAMEDWGEWKERPWEAFREEIRSVTIDSGITAVGDGAFRDCTALEEVELADTVERLGVFAFRGCTVLQKITLPRGLWMIGAKAFQRCTALEQIWLPASLRYVDMRAFAGDEALHTVVYEGTPAQWERIYISMTASDNRCLLGAEREYLGGGMAAAAKSVVDRYDHYDHYEEIVHCAKKALSYGGDGNLYLLTPQLTEPGIRAKCGDCTLVIFPNGRTMMIDAGYIACSGHIIRLLEDLGITHLDYFVLSHAHDDHAGGALAVAEYLYDHGGSIDAFYRSSYVKSSKREPEFEEYLKQKGSHIYSEVLEGYQWTIGEVRINAYYPTQEELDRCDNTDEGVNDVSILMKFMYGNSSYLTSGDLCIDKEELLAARYGTALRADVMKSNHHGVYTSNGETWLQTVAPGAIITDSEDIGNPLLVEYAAGNGIDYYSAGVHGLILVRMDRQGYDVISQYQ</sequence>
<dbReference type="InterPro" id="IPR001279">
    <property type="entry name" value="Metallo-B-lactamas"/>
</dbReference>
<accession>A0A7G9FVU5</accession>
<keyword evidence="3" id="KW-1185">Reference proteome</keyword>
<dbReference type="Pfam" id="PF13306">
    <property type="entry name" value="LRR_5"/>
    <property type="match status" value="1"/>
</dbReference>
<evidence type="ECO:0000313" key="2">
    <source>
        <dbReference type="EMBL" id="QNM02677.1"/>
    </source>
</evidence>
<reference evidence="2 3" key="1">
    <citation type="submission" date="2020-08" db="EMBL/GenBank/DDBJ databases">
        <authorList>
            <person name="Liu C."/>
            <person name="Sun Q."/>
        </authorList>
    </citation>
    <scope>NUCLEOTIDE SEQUENCE [LARGE SCALE GENOMIC DNA]</scope>
    <source>
        <strain evidence="2 3">NSJ-8</strain>
    </source>
</reference>
<dbReference type="CDD" id="cd07731">
    <property type="entry name" value="ComA-like_MBL-fold"/>
    <property type="match status" value="1"/>
</dbReference>
<dbReference type="SUPFAM" id="SSF56281">
    <property type="entry name" value="Metallo-hydrolase/oxidoreductase"/>
    <property type="match status" value="1"/>
</dbReference>
<proteinExistence type="predicted"/>